<dbReference type="InterPro" id="IPR036388">
    <property type="entry name" value="WH-like_DNA-bd_sf"/>
</dbReference>
<name>A0AAT9H7Y5_9FLAO</name>
<feature type="domain" description="HTH marR-type" evidence="4">
    <location>
        <begin position="42"/>
        <end position="96"/>
    </location>
</feature>
<dbReference type="SUPFAM" id="SSF46785">
    <property type="entry name" value="Winged helix' DNA-binding domain"/>
    <property type="match status" value="1"/>
</dbReference>
<dbReference type="InterPro" id="IPR000835">
    <property type="entry name" value="HTH_MarR-typ"/>
</dbReference>
<dbReference type="Gene3D" id="1.10.10.10">
    <property type="entry name" value="Winged helix-like DNA-binding domain superfamily/Winged helix DNA-binding domain"/>
    <property type="match status" value="1"/>
</dbReference>
<evidence type="ECO:0000313" key="5">
    <source>
        <dbReference type="EMBL" id="BFM45632.1"/>
    </source>
</evidence>
<dbReference type="GO" id="GO:0003700">
    <property type="term" value="F:DNA-binding transcription factor activity"/>
    <property type="evidence" value="ECO:0007669"/>
    <property type="project" value="InterPro"/>
</dbReference>
<accession>A0AAT9H7Y5</accession>
<organism evidence="5">
    <name type="scientific">Flavobacterium sp. CFS9</name>
    <dbReference type="NCBI Taxonomy" id="3143118"/>
    <lineage>
        <taxon>Bacteria</taxon>
        <taxon>Pseudomonadati</taxon>
        <taxon>Bacteroidota</taxon>
        <taxon>Flavobacteriia</taxon>
        <taxon>Flavobacteriales</taxon>
        <taxon>Flavobacteriaceae</taxon>
        <taxon>Flavobacterium</taxon>
    </lineage>
</organism>
<keyword evidence="2" id="KW-0238">DNA-binding</keyword>
<dbReference type="RefSeq" id="WP_369616615.1">
    <property type="nucleotide sequence ID" value="NZ_AP031573.1"/>
</dbReference>
<proteinExistence type="predicted"/>
<evidence type="ECO:0000256" key="2">
    <source>
        <dbReference type="ARBA" id="ARBA00023125"/>
    </source>
</evidence>
<evidence type="ECO:0000256" key="3">
    <source>
        <dbReference type="ARBA" id="ARBA00023163"/>
    </source>
</evidence>
<dbReference type="AlphaFoldDB" id="A0AAT9H7Y5"/>
<sequence>MNSDFLKDLGYKALDSRMKRISDKMSYSVKKLYKENNIEIEPHWYLIFMLLRDKGKLSIAEIADSLGYAHPTLVMTVKNMNSKGYLIVEKDQQDKRKQMVSLSEKSIHSLPQFELIWNSCEATILSVLDHDLGILKYLDEIDEALDKSTFYYRFKQEYSKAILKT</sequence>
<reference evidence="5" key="1">
    <citation type="submission" date="2024-05" db="EMBL/GenBank/DDBJ databases">
        <title>Whole-Genome Sequence of CFS9, a Potential Fish Probiotic Isolated from the Body Surface of Silurus asotus.</title>
        <authorList>
            <person name="Kojima M."/>
            <person name="Tobioka K."/>
            <person name="Yokota K."/>
            <person name="Nakatani H."/>
            <person name="Hori K."/>
            <person name="Tamaru Y."/>
            <person name="Okazaki F."/>
        </authorList>
    </citation>
    <scope>NUCLEOTIDE SEQUENCE</scope>
    <source>
        <strain evidence="5">CFS9</strain>
    </source>
</reference>
<dbReference type="PANTHER" id="PTHR42756:SF1">
    <property type="entry name" value="TRANSCRIPTIONAL REPRESSOR OF EMRAB OPERON"/>
    <property type="match status" value="1"/>
</dbReference>
<dbReference type="PANTHER" id="PTHR42756">
    <property type="entry name" value="TRANSCRIPTIONAL REGULATOR, MARR"/>
    <property type="match status" value="1"/>
</dbReference>
<keyword evidence="3" id="KW-0804">Transcription</keyword>
<gene>
    <name evidence="5" type="ORF">CFS9_42730</name>
</gene>
<dbReference type="EMBL" id="AP031573">
    <property type="protein sequence ID" value="BFM45632.1"/>
    <property type="molecule type" value="Genomic_DNA"/>
</dbReference>
<protein>
    <recommendedName>
        <fullName evidence="4">HTH marR-type domain-containing protein</fullName>
    </recommendedName>
</protein>
<dbReference type="InterPro" id="IPR036390">
    <property type="entry name" value="WH_DNA-bd_sf"/>
</dbReference>
<keyword evidence="1" id="KW-0805">Transcription regulation</keyword>
<evidence type="ECO:0000256" key="1">
    <source>
        <dbReference type="ARBA" id="ARBA00023015"/>
    </source>
</evidence>
<dbReference type="GO" id="GO:0003677">
    <property type="term" value="F:DNA binding"/>
    <property type="evidence" value="ECO:0007669"/>
    <property type="project" value="UniProtKB-KW"/>
</dbReference>
<dbReference type="Pfam" id="PF12802">
    <property type="entry name" value="MarR_2"/>
    <property type="match status" value="1"/>
</dbReference>
<evidence type="ECO:0000259" key="4">
    <source>
        <dbReference type="Pfam" id="PF12802"/>
    </source>
</evidence>